<keyword evidence="1" id="KW-0812">Transmembrane</keyword>
<feature type="transmembrane region" description="Helical" evidence="1">
    <location>
        <begin position="101"/>
        <end position="120"/>
    </location>
</feature>
<keyword evidence="3" id="KW-1185">Reference proteome</keyword>
<dbReference type="Proteomes" id="UP000248925">
    <property type="component" value="Unassembled WGS sequence"/>
</dbReference>
<keyword evidence="1" id="KW-0472">Membrane</keyword>
<feature type="transmembrane region" description="Helical" evidence="1">
    <location>
        <begin position="193"/>
        <end position="211"/>
    </location>
</feature>
<evidence type="ECO:0008006" key="4">
    <source>
        <dbReference type="Google" id="ProtNLM"/>
    </source>
</evidence>
<sequence>MKYDLTATVNRNRVPEVTVQFWLIKLMAVTMGETAADYLAVNLGLGLTATSLMMGAVLIVALVWQFLQRRYVPPVYWIAVVLISIVGTLVTDNLVDNFGVALQSTAIAFTIALIVTFAVWYASERTLSIHSIRTTRREAFYWLAILFTFALGTAVGDLVAEVFALGYLTTGVLFGAIIGAIALAYYGLGMNAILAFWLAYIFTRPLGASFGDLLSQPTEYGGLGFGTIVTSLLFLASIAGLVAHMTIVHKPVDVKFDEPSQI</sequence>
<gene>
    <name evidence="2" type="ORF">CPY51_08325</name>
</gene>
<organism evidence="2 3">
    <name type="scientific">Rhizobium tubonense</name>
    <dbReference type="NCBI Taxonomy" id="484088"/>
    <lineage>
        <taxon>Bacteria</taxon>
        <taxon>Pseudomonadati</taxon>
        <taxon>Pseudomonadota</taxon>
        <taxon>Alphaproteobacteria</taxon>
        <taxon>Hyphomicrobiales</taxon>
        <taxon>Rhizobiaceae</taxon>
        <taxon>Rhizobium/Agrobacterium group</taxon>
        <taxon>Rhizobium</taxon>
    </lineage>
</organism>
<keyword evidence="1" id="KW-1133">Transmembrane helix</keyword>
<evidence type="ECO:0000313" key="2">
    <source>
        <dbReference type="EMBL" id="PZM15042.1"/>
    </source>
</evidence>
<dbReference type="AlphaFoldDB" id="A0A2W4CR14"/>
<dbReference type="InterPro" id="IPR007136">
    <property type="entry name" value="DUF347"/>
</dbReference>
<feature type="transmembrane region" description="Helical" evidence="1">
    <location>
        <begin position="39"/>
        <end position="63"/>
    </location>
</feature>
<evidence type="ECO:0000313" key="3">
    <source>
        <dbReference type="Proteomes" id="UP000248925"/>
    </source>
</evidence>
<feature type="transmembrane region" description="Helical" evidence="1">
    <location>
        <begin position="140"/>
        <end position="159"/>
    </location>
</feature>
<reference evidence="2 3" key="1">
    <citation type="journal article" date="2018" name="Sci. Rep.">
        <title>Rhizobium tumorigenes sp. nov., a novel plant tumorigenic bacterium isolated from cane gall tumors on thornless blackberry.</title>
        <authorList>
            <person name="Kuzmanovi N."/>
            <person name="Smalla K."/>
            <person name="Gronow S."/>
            <person name="PuBawska J."/>
        </authorList>
    </citation>
    <scope>NUCLEOTIDE SEQUENCE [LARGE SCALE GENOMIC DNA]</scope>
    <source>
        <strain evidence="2 3">CCBAU 85046</strain>
    </source>
</reference>
<accession>A0A2W4CR14</accession>
<dbReference type="Pfam" id="PF03988">
    <property type="entry name" value="DUF347"/>
    <property type="match status" value="4"/>
</dbReference>
<name>A0A2W4CR14_9HYPH</name>
<proteinExistence type="predicted"/>
<dbReference type="RefSeq" id="WP_111159808.1">
    <property type="nucleotide sequence ID" value="NZ_PCDP01000028.1"/>
</dbReference>
<feature type="transmembrane region" description="Helical" evidence="1">
    <location>
        <begin position="223"/>
        <end position="243"/>
    </location>
</feature>
<comment type="caution">
    <text evidence="2">The sequence shown here is derived from an EMBL/GenBank/DDBJ whole genome shotgun (WGS) entry which is preliminary data.</text>
</comment>
<dbReference type="EMBL" id="PCDP01000028">
    <property type="protein sequence ID" value="PZM15042.1"/>
    <property type="molecule type" value="Genomic_DNA"/>
</dbReference>
<feature type="transmembrane region" description="Helical" evidence="1">
    <location>
        <begin position="75"/>
        <end position="95"/>
    </location>
</feature>
<protein>
    <recommendedName>
        <fullName evidence="4">Membrane-anchored protein</fullName>
    </recommendedName>
</protein>
<evidence type="ECO:0000256" key="1">
    <source>
        <dbReference type="SAM" id="Phobius"/>
    </source>
</evidence>
<feature type="transmembrane region" description="Helical" evidence="1">
    <location>
        <begin position="165"/>
        <end position="186"/>
    </location>
</feature>
<dbReference type="OrthoDB" id="9794709at2"/>